<gene>
    <name evidence="4" type="ORF">V3391_15740</name>
</gene>
<dbReference type="RefSeq" id="WP_332079373.1">
    <property type="nucleotide sequence ID" value="NZ_JAZHBM010000003.1"/>
</dbReference>
<evidence type="ECO:0000256" key="1">
    <source>
        <dbReference type="SAM" id="MobiDB-lite"/>
    </source>
</evidence>
<sequence length="153" mass="15643">MTSNITRIPLAIAMSSVLALAVGCSNDRTADDAAMTPATDPAMQTTPPATTPDTAATGAARTDAPMDGSANGMNTGMESDQPGSDTWITTKVKSSLLADSDVSGLKIDVETVNGVVTLTGQVEQASQVTEATRIAREIEGVTDVVTTNLVTTQ</sequence>
<keyword evidence="5" id="KW-1185">Reference proteome</keyword>
<dbReference type="SMART" id="SM00749">
    <property type="entry name" value="BON"/>
    <property type="match status" value="1"/>
</dbReference>
<dbReference type="PROSITE" id="PS51257">
    <property type="entry name" value="PROKAR_LIPOPROTEIN"/>
    <property type="match status" value="1"/>
</dbReference>
<feature type="region of interest" description="Disordered" evidence="1">
    <location>
        <begin position="32"/>
        <end position="69"/>
    </location>
</feature>
<dbReference type="Proteomes" id="UP001358324">
    <property type="component" value="Unassembled WGS sequence"/>
</dbReference>
<dbReference type="PROSITE" id="PS50914">
    <property type="entry name" value="BON"/>
    <property type="match status" value="1"/>
</dbReference>
<dbReference type="Gene3D" id="3.30.1340.30">
    <property type="match status" value="1"/>
</dbReference>
<dbReference type="InterPro" id="IPR014004">
    <property type="entry name" value="Transpt-assoc_nodulatn_dom_bac"/>
</dbReference>
<protein>
    <submittedName>
        <fullName evidence="4">BON domain-containing protein</fullName>
    </submittedName>
</protein>
<dbReference type="PANTHER" id="PTHR34606:SF15">
    <property type="entry name" value="BON DOMAIN-CONTAINING PROTEIN"/>
    <property type="match status" value="1"/>
</dbReference>
<feature type="signal peptide" evidence="2">
    <location>
        <begin position="1"/>
        <end position="21"/>
    </location>
</feature>
<dbReference type="EMBL" id="JAZHBM010000003">
    <property type="protein sequence ID" value="MEF3083669.1"/>
    <property type="molecule type" value="Genomic_DNA"/>
</dbReference>
<dbReference type="InterPro" id="IPR051686">
    <property type="entry name" value="Lipoprotein_DolP"/>
</dbReference>
<feature type="domain" description="BON" evidence="3">
    <location>
        <begin position="84"/>
        <end position="153"/>
    </location>
</feature>
<accession>A0ABU7WI71</accession>
<comment type="caution">
    <text evidence="4">The sequence shown here is derived from an EMBL/GenBank/DDBJ whole genome shotgun (WGS) entry which is preliminary data.</text>
</comment>
<name>A0ABU7WI71_9GAMM</name>
<proteinExistence type="predicted"/>
<dbReference type="PANTHER" id="PTHR34606">
    <property type="entry name" value="BON DOMAIN-CONTAINING PROTEIN"/>
    <property type="match status" value="1"/>
</dbReference>
<feature type="compositionally biased region" description="Low complexity" evidence="1">
    <location>
        <begin position="32"/>
        <end position="65"/>
    </location>
</feature>
<dbReference type="Pfam" id="PF04972">
    <property type="entry name" value="BON"/>
    <property type="match status" value="1"/>
</dbReference>
<reference evidence="4 5" key="1">
    <citation type="submission" date="2024-01" db="EMBL/GenBank/DDBJ databases">
        <title>Novel species of the genus Luteimonas isolated from rivers.</title>
        <authorList>
            <person name="Lu H."/>
        </authorList>
    </citation>
    <scope>NUCLEOTIDE SEQUENCE [LARGE SCALE GENOMIC DNA]</scope>
    <source>
        <strain evidence="4 5">SMYT11W</strain>
    </source>
</reference>
<keyword evidence="2" id="KW-0732">Signal</keyword>
<dbReference type="InterPro" id="IPR007055">
    <property type="entry name" value="BON_dom"/>
</dbReference>
<organism evidence="4 5">
    <name type="scientific">Luteimonas flava</name>
    <dbReference type="NCBI Taxonomy" id="3115822"/>
    <lineage>
        <taxon>Bacteria</taxon>
        <taxon>Pseudomonadati</taxon>
        <taxon>Pseudomonadota</taxon>
        <taxon>Gammaproteobacteria</taxon>
        <taxon>Lysobacterales</taxon>
        <taxon>Lysobacteraceae</taxon>
        <taxon>Luteimonas</taxon>
    </lineage>
</organism>
<evidence type="ECO:0000313" key="5">
    <source>
        <dbReference type="Proteomes" id="UP001358324"/>
    </source>
</evidence>
<evidence type="ECO:0000256" key="2">
    <source>
        <dbReference type="SAM" id="SignalP"/>
    </source>
</evidence>
<evidence type="ECO:0000259" key="3">
    <source>
        <dbReference type="PROSITE" id="PS50914"/>
    </source>
</evidence>
<evidence type="ECO:0000313" key="4">
    <source>
        <dbReference type="EMBL" id="MEF3083669.1"/>
    </source>
</evidence>
<feature type="chain" id="PRO_5046984928" evidence="2">
    <location>
        <begin position="22"/>
        <end position="153"/>
    </location>
</feature>